<proteinExistence type="predicted"/>
<feature type="transmembrane region" description="Helical" evidence="1">
    <location>
        <begin position="59"/>
        <end position="78"/>
    </location>
</feature>
<sequence>MFQVEYEFREEDLVHFNQMRFMLTDEYKSSIKKNRWLAPGIMTMIASFYYYYYHDLTSAGYIMAVAVLWSLLSPRIILLDVHRKILSGYTAKEKKLMFGTYTLTIDPHSPNHLLEKSPSGNNKMAWADMVRLEYGRRYVYIYLDLTTALVIPVATVKSGDLEEFSKQVEKMIDRFA</sequence>
<evidence type="ECO:0000313" key="4">
    <source>
        <dbReference type="Proteomes" id="UP000195667"/>
    </source>
</evidence>
<keyword evidence="1" id="KW-1133">Transmembrane helix</keyword>
<dbReference type="Proteomes" id="UP000195667">
    <property type="component" value="Unassembled WGS sequence"/>
</dbReference>
<organism evidence="3 4">
    <name type="scientific">Crenothrix polyspora</name>
    <dbReference type="NCBI Taxonomy" id="360316"/>
    <lineage>
        <taxon>Bacteria</taxon>
        <taxon>Pseudomonadati</taxon>
        <taxon>Pseudomonadota</taxon>
        <taxon>Gammaproteobacteria</taxon>
        <taxon>Methylococcales</taxon>
        <taxon>Crenotrichaceae</taxon>
        <taxon>Crenothrix</taxon>
    </lineage>
</organism>
<protein>
    <recommendedName>
        <fullName evidence="2">YcxB-like C-terminal domain-containing protein</fullName>
    </recommendedName>
</protein>
<evidence type="ECO:0000313" key="3">
    <source>
        <dbReference type="EMBL" id="SJM94778.1"/>
    </source>
</evidence>
<dbReference type="InterPro" id="IPR025588">
    <property type="entry name" value="YcxB-like_C"/>
</dbReference>
<evidence type="ECO:0000259" key="2">
    <source>
        <dbReference type="Pfam" id="PF14317"/>
    </source>
</evidence>
<dbReference type="OrthoDB" id="5565912at2"/>
<dbReference type="EMBL" id="FUKI01000135">
    <property type="protein sequence ID" value="SJM94778.1"/>
    <property type="molecule type" value="Genomic_DNA"/>
</dbReference>
<dbReference type="Pfam" id="PF14317">
    <property type="entry name" value="YcxB"/>
    <property type="match status" value="1"/>
</dbReference>
<gene>
    <name evidence="3" type="ORF">CRENPOLYSF1_580055</name>
</gene>
<feature type="transmembrane region" description="Helical" evidence="1">
    <location>
        <begin position="36"/>
        <end position="53"/>
    </location>
</feature>
<accession>A0A1R4HEV7</accession>
<feature type="domain" description="YcxB-like C-terminal" evidence="2">
    <location>
        <begin position="110"/>
        <end position="167"/>
    </location>
</feature>
<keyword evidence="1" id="KW-0812">Transmembrane</keyword>
<reference evidence="4" key="1">
    <citation type="submission" date="2017-02" db="EMBL/GenBank/DDBJ databases">
        <authorList>
            <person name="Daims H."/>
        </authorList>
    </citation>
    <scope>NUCLEOTIDE SEQUENCE [LARGE SCALE GENOMIC DNA]</scope>
</reference>
<keyword evidence="4" id="KW-1185">Reference proteome</keyword>
<dbReference type="RefSeq" id="WP_087144473.1">
    <property type="nucleotide sequence ID" value="NZ_FUKI01000135.1"/>
</dbReference>
<evidence type="ECO:0000256" key="1">
    <source>
        <dbReference type="SAM" id="Phobius"/>
    </source>
</evidence>
<dbReference type="AlphaFoldDB" id="A0A1R4HEV7"/>
<name>A0A1R4HEV7_9GAMM</name>
<keyword evidence="1" id="KW-0472">Membrane</keyword>